<dbReference type="FunFam" id="3.30.160.60:FF:000100">
    <property type="entry name" value="Zinc finger 45-like"/>
    <property type="match status" value="1"/>
</dbReference>
<keyword evidence="2" id="KW-0479">Metal-binding</keyword>
<comment type="subcellular location">
    <subcellularLocation>
        <location evidence="1">Nucleus</location>
    </subcellularLocation>
</comment>
<evidence type="ECO:0000256" key="11">
    <source>
        <dbReference type="SAM" id="MobiDB-lite"/>
    </source>
</evidence>
<feature type="domain" description="C2H2-type" evidence="12">
    <location>
        <begin position="179"/>
        <end position="201"/>
    </location>
</feature>
<dbReference type="FunFam" id="3.30.160.60:FF:000030">
    <property type="entry name" value="Zinc finger protein 628"/>
    <property type="match status" value="1"/>
</dbReference>
<keyword evidence="6" id="KW-0805">Transcription regulation</keyword>
<feature type="domain" description="C2H2-type" evidence="12">
    <location>
        <begin position="1203"/>
        <end position="1222"/>
    </location>
</feature>
<dbReference type="Gene3D" id="3.30.160.60">
    <property type="entry name" value="Classic Zinc Finger"/>
    <property type="match status" value="10"/>
</dbReference>
<feature type="domain" description="C2H2-type" evidence="12">
    <location>
        <begin position="721"/>
        <end position="748"/>
    </location>
</feature>
<keyword evidence="5" id="KW-0862">Zinc</keyword>
<evidence type="ECO:0000256" key="3">
    <source>
        <dbReference type="ARBA" id="ARBA00022737"/>
    </source>
</evidence>
<evidence type="ECO:0000256" key="4">
    <source>
        <dbReference type="ARBA" id="ARBA00022771"/>
    </source>
</evidence>
<evidence type="ECO:0000256" key="10">
    <source>
        <dbReference type="PROSITE-ProRule" id="PRU00042"/>
    </source>
</evidence>
<feature type="domain" description="C2H2-type" evidence="12">
    <location>
        <begin position="748"/>
        <end position="775"/>
    </location>
</feature>
<dbReference type="PANTHER" id="PTHR24376">
    <property type="entry name" value="ZINC FINGER PROTEIN"/>
    <property type="match status" value="1"/>
</dbReference>
<evidence type="ECO:0000256" key="9">
    <source>
        <dbReference type="ARBA" id="ARBA00023242"/>
    </source>
</evidence>
<evidence type="ECO:0000256" key="2">
    <source>
        <dbReference type="ARBA" id="ARBA00022723"/>
    </source>
</evidence>
<dbReference type="PANTHER" id="PTHR24376:SF235">
    <property type="entry name" value="C2H2-TYPE DOMAIN-CONTAINING PROTEIN"/>
    <property type="match status" value="1"/>
</dbReference>
<protein>
    <submittedName>
        <fullName evidence="13">Si:ch211-261d7.6</fullName>
    </submittedName>
</protein>
<feature type="domain" description="C2H2-type" evidence="12">
    <location>
        <begin position="310"/>
        <end position="338"/>
    </location>
</feature>
<reference evidence="13" key="2">
    <citation type="submission" date="2025-09" db="UniProtKB">
        <authorList>
            <consortium name="Ensembl"/>
        </authorList>
    </citation>
    <scope>IDENTIFICATION</scope>
</reference>
<dbReference type="Proteomes" id="UP000694383">
    <property type="component" value="Unplaced"/>
</dbReference>
<sequence>MDESSAAAESGQDRATCKPPVCGLGLPDPDNNRSPSGEDPAPGFGLFCCQDCGETFMEEMVHREHRCQHSHPSVSLSDQSTDPLDANKDGKAPHICDLCFLSFTAVDELHWHVKEKHAQTSAEDSETLTSAVTKQLCHLCPDCGKSYTVIGNLLNHMRSHKQPSKSVFHGLEHLKKKSFQCESCGRSYSRASALDAHRRCHEEKLVKSNARGSRDASQSEVAAKENVLGEDCDRLPFRCACGKAFPKEFHLRSHQRLSHNSRCSPEVKKKAKKSDKFQCSECQKTFSSHVALLNHQKWHAKNSSTSGGQLQCEDCGKEFTMLAFYHKHLRTAHSSETPAKSFLHQVCQLQKKAFECQHCGLRFSRASALQSHALQHTDIFGETKEEVPLGSAALSPHKLPEQKEVEHLNGSTEESFLSSHRAEEVCADETEDDTESYDPGDFIVQVISASESEDEAVKDPNPDLELLCESDQEGRDPGDAEVFTGGPASKQELDLKIVQIDFGQAGELCPETPGETEGFDSVGHCPGFSPASLHARTAWHGESKRRAEGQSATAYACEACSFEATSYETYHHHLQSHSNDEWSRAESPEKKTFTCNECGKAFSRLSALASHQLRHPKRKPFQCSDCMMSFVHAASLFNHKKSCTARQTDAISARKKEYNPKKTLLGPKIYHCEQCGKGFWSLGAFSHHKLNQAECEELRLRKGVPGTLQSVNGRSRSCVKVACPVCGRKFRHKGIMTLHMRRHENGSHQCELCSRTFRLFSSLLRHQVVHSAQLLPPPAKSFQHQMEQLRKNTYGCPDCGKLFSRAKALQFHMKCHGYQKDCSPSSAQSSAALEALQCASCRSNFNSKVSLKAHKKLCMKKDRQGAEKTNAVQANAFTPECSHQMTENANLSPTNGKYKCNECDIPAVGALNFHKRIHTEDQPTSGSHSAVSPLKSLKKEELRKEVFHCPDCGRSFMTNSALGSHRRWHREKKCSRHLLKEEDSQCAGSKTEEGPFQCNKQFFNHRVLQRHQIFNCQCQTQPQSDPGEADTTSEPAFEQDFNSKSERVEGLKAADGQQTFGLLDDNPVQSDVRDREITETLLPKPKAHHCPLCPMTFAKARGLRAHKWQAHSKVRKAKEKLSLSVKVEPNVPNSERNQAEEWGQSCISGEGIGKVQSSLKSGKKSGSIDDSCEEKLQIPGPESKADVLLPPSRMWEPTIKCLYKCDKCGKAFQTEDNLGAHRSKAKSRLFCCALCCHSFWTENQLQQHLAWHDQVRRRLPNQLRFRINAATIPTGLRVPAEKTSHSP</sequence>
<keyword evidence="14" id="KW-1185">Reference proteome</keyword>
<keyword evidence="9" id="KW-0539">Nucleus</keyword>
<evidence type="ECO:0000259" key="12">
    <source>
        <dbReference type="PROSITE" id="PS50157"/>
    </source>
</evidence>
<evidence type="ECO:0000256" key="5">
    <source>
        <dbReference type="ARBA" id="ARBA00022833"/>
    </source>
</evidence>
<evidence type="ECO:0000256" key="8">
    <source>
        <dbReference type="ARBA" id="ARBA00023163"/>
    </source>
</evidence>
<dbReference type="GO" id="GO:0000978">
    <property type="term" value="F:RNA polymerase II cis-regulatory region sequence-specific DNA binding"/>
    <property type="evidence" value="ECO:0007669"/>
    <property type="project" value="TreeGrafter"/>
</dbReference>
<organism evidence="13 14">
    <name type="scientific">Oryzias sinensis</name>
    <name type="common">Chinese medaka</name>
    <dbReference type="NCBI Taxonomy" id="183150"/>
    <lineage>
        <taxon>Eukaryota</taxon>
        <taxon>Metazoa</taxon>
        <taxon>Chordata</taxon>
        <taxon>Craniata</taxon>
        <taxon>Vertebrata</taxon>
        <taxon>Euteleostomi</taxon>
        <taxon>Actinopterygii</taxon>
        <taxon>Neopterygii</taxon>
        <taxon>Teleostei</taxon>
        <taxon>Neoteleostei</taxon>
        <taxon>Acanthomorphata</taxon>
        <taxon>Ovalentaria</taxon>
        <taxon>Atherinomorphae</taxon>
        <taxon>Beloniformes</taxon>
        <taxon>Adrianichthyidae</taxon>
        <taxon>Oryziinae</taxon>
        <taxon>Oryzias</taxon>
    </lineage>
</organism>
<keyword evidence="8" id="KW-0804">Transcription</keyword>
<dbReference type="Pfam" id="PF00096">
    <property type="entry name" value="zf-C2H2"/>
    <property type="match status" value="8"/>
</dbReference>
<evidence type="ECO:0000256" key="7">
    <source>
        <dbReference type="ARBA" id="ARBA00023125"/>
    </source>
</evidence>
<dbReference type="GO" id="GO:0005634">
    <property type="term" value="C:nucleus"/>
    <property type="evidence" value="ECO:0007669"/>
    <property type="project" value="UniProtKB-SubCell"/>
</dbReference>
<reference evidence="13" key="1">
    <citation type="submission" date="2025-08" db="UniProtKB">
        <authorList>
            <consortium name="Ensembl"/>
        </authorList>
    </citation>
    <scope>IDENTIFICATION</scope>
</reference>
<evidence type="ECO:0000256" key="1">
    <source>
        <dbReference type="ARBA" id="ARBA00004123"/>
    </source>
</evidence>
<feature type="domain" description="C2H2-type" evidence="12">
    <location>
        <begin position="138"/>
        <end position="165"/>
    </location>
</feature>
<dbReference type="Pfam" id="PF13912">
    <property type="entry name" value="zf-C2H2_6"/>
    <property type="match status" value="2"/>
</dbReference>
<feature type="domain" description="C2H2-type" evidence="12">
    <location>
        <begin position="593"/>
        <end position="620"/>
    </location>
</feature>
<feature type="domain" description="C2H2-type" evidence="12">
    <location>
        <begin position="621"/>
        <end position="648"/>
    </location>
</feature>
<proteinExistence type="predicted"/>
<dbReference type="SUPFAM" id="SSF57667">
    <property type="entry name" value="beta-beta-alpha zinc fingers"/>
    <property type="match status" value="8"/>
</dbReference>
<dbReference type="GO" id="GO:0001228">
    <property type="term" value="F:DNA-binding transcription activator activity, RNA polymerase II-specific"/>
    <property type="evidence" value="ECO:0007669"/>
    <property type="project" value="TreeGrafter"/>
</dbReference>
<evidence type="ECO:0000313" key="14">
    <source>
        <dbReference type="Proteomes" id="UP000694383"/>
    </source>
</evidence>
<dbReference type="Ensembl" id="ENSOSIT00000048524.1">
    <property type="protein sequence ID" value="ENSOSIP00000046158.1"/>
    <property type="gene ID" value="ENSOSIG00000021890.1"/>
</dbReference>
<dbReference type="GeneTree" id="ENSGT00940000155965"/>
<feature type="domain" description="C2H2-type" evidence="12">
    <location>
        <begin position="354"/>
        <end position="377"/>
    </location>
</feature>
<dbReference type="SMART" id="SM00355">
    <property type="entry name" value="ZnF_C2H2"/>
    <property type="match status" value="21"/>
</dbReference>
<evidence type="ECO:0000256" key="6">
    <source>
        <dbReference type="ARBA" id="ARBA00023015"/>
    </source>
</evidence>
<dbReference type="GO" id="GO:0008270">
    <property type="term" value="F:zinc ion binding"/>
    <property type="evidence" value="ECO:0007669"/>
    <property type="project" value="UniProtKB-KW"/>
</dbReference>
<name>A0A8C7ZNB9_9TELE</name>
<keyword evidence="4 10" id="KW-0863">Zinc-finger</keyword>
<dbReference type="PROSITE" id="PS00028">
    <property type="entry name" value="ZINC_FINGER_C2H2_1"/>
    <property type="match status" value="13"/>
</dbReference>
<dbReference type="InterPro" id="IPR036236">
    <property type="entry name" value="Znf_C2H2_sf"/>
</dbReference>
<dbReference type="PROSITE" id="PS50157">
    <property type="entry name" value="ZINC_FINGER_C2H2_2"/>
    <property type="match status" value="14"/>
</dbReference>
<keyword evidence="3" id="KW-0677">Repeat</keyword>
<keyword evidence="7" id="KW-0238">DNA-binding</keyword>
<feature type="region of interest" description="Disordered" evidence="11">
    <location>
        <begin position="1"/>
        <end position="39"/>
    </location>
</feature>
<evidence type="ECO:0000313" key="13">
    <source>
        <dbReference type="Ensembl" id="ENSOSIP00000046158.1"/>
    </source>
</evidence>
<feature type="domain" description="C2H2-type" evidence="12">
    <location>
        <begin position="947"/>
        <end position="974"/>
    </location>
</feature>
<feature type="domain" description="C2H2-type" evidence="12">
    <location>
        <begin position="230"/>
        <end position="264"/>
    </location>
</feature>
<feature type="domain" description="C2H2-type" evidence="12">
    <location>
        <begin position="277"/>
        <end position="304"/>
    </location>
</feature>
<accession>A0A8C7ZNB9</accession>
<feature type="domain" description="C2H2-type" evidence="12">
    <location>
        <begin position="1088"/>
        <end position="1116"/>
    </location>
</feature>
<dbReference type="InterPro" id="IPR013087">
    <property type="entry name" value="Znf_C2H2_type"/>
</dbReference>
<feature type="domain" description="C2H2-type" evidence="12">
    <location>
        <begin position="794"/>
        <end position="821"/>
    </location>
</feature>